<proteinExistence type="predicted"/>
<dbReference type="AlphaFoldDB" id="A0A518D649"/>
<dbReference type="OrthoDB" id="282126at2"/>
<accession>A0A518D649</accession>
<evidence type="ECO:0000313" key="1">
    <source>
        <dbReference type="EMBL" id="QDU86950.1"/>
    </source>
</evidence>
<reference evidence="1 2" key="1">
    <citation type="submission" date="2019-02" db="EMBL/GenBank/DDBJ databases">
        <title>Deep-cultivation of Planctomycetes and their phenomic and genomic characterization uncovers novel biology.</title>
        <authorList>
            <person name="Wiegand S."/>
            <person name="Jogler M."/>
            <person name="Boedeker C."/>
            <person name="Pinto D."/>
            <person name="Vollmers J."/>
            <person name="Rivas-Marin E."/>
            <person name="Kohn T."/>
            <person name="Peeters S.H."/>
            <person name="Heuer A."/>
            <person name="Rast P."/>
            <person name="Oberbeckmann S."/>
            <person name="Bunk B."/>
            <person name="Jeske O."/>
            <person name="Meyerdierks A."/>
            <person name="Storesund J.E."/>
            <person name="Kallscheuer N."/>
            <person name="Luecker S."/>
            <person name="Lage O.M."/>
            <person name="Pohl T."/>
            <person name="Merkel B.J."/>
            <person name="Hornburger P."/>
            <person name="Mueller R.-W."/>
            <person name="Bruemmer F."/>
            <person name="Labrenz M."/>
            <person name="Spormann A.M."/>
            <person name="Op den Camp H."/>
            <person name="Overmann J."/>
            <person name="Amann R."/>
            <person name="Jetten M.S.M."/>
            <person name="Mascher T."/>
            <person name="Medema M.H."/>
            <person name="Devos D.P."/>
            <person name="Kaster A.-K."/>
            <person name="Ovreas L."/>
            <person name="Rohde M."/>
            <person name="Galperin M.Y."/>
            <person name="Jogler C."/>
        </authorList>
    </citation>
    <scope>NUCLEOTIDE SEQUENCE [LARGE SCALE GENOMIC DNA]</scope>
    <source>
        <strain evidence="1 2">Pla175</strain>
    </source>
</reference>
<keyword evidence="2" id="KW-1185">Reference proteome</keyword>
<evidence type="ECO:0000313" key="2">
    <source>
        <dbReference type="Proteomes" id="UP000317429"/>
    </source>
</evidence>
<sequence>MLTDEQKQQLLAIASLGCDRLTSSRYVGASVEALRGAIDADPRFAVDLVRAEAQAELAHMKNVHHASQDEKNWRVSVWWLERCRPERYAPQRAGAVTEQDVDQLMGLIREAIEEEVADPAERDRVYDRLELAARKIDRAIEAAGGAQSPPPPLPHGAP</sequence>
<dbReference type="RefSeq" id="WP_145280646.1">
    <property type="nucleotide sequence ID" value="NZ_CP036291.1"/>
</dbReference>
<name>A0A518D649_9BACT</name>
<protein>
    <submittedName>
        <fullName evidence="1">Uncharacterized protein</fullName>
    </submittedName>
</protein>
<organism evidence="1 2">
    <name type="scientific">Pirellulimonas nuda</name>
    <dbReference type="NCBI Taxonomy" id="2528009"/>
    <lineage>
        <taxon>Bacteria</taxon>
        <taxon>Pseudomonadati</taxon>
        <taxon>Planctomycetota</taxon>
        <taxon>Planctomycetia</taxon>
        <taxon>Pirellulales</taxon>
        <taxon>Lacipirellulaceae</taxon>
        <taxon>Pirellulimonas</taxon>
    </lineage>
</organism>
<dbReference type="EMBL" id="CP036291">
    <property type="protein sequence ID" value="QDU86950.1"/>
    <property type="molecule type" value="Genomic_DNA"/>
</dbReference>
<dbReference type="PROSITE" id="PS51257">
    <property type="entry name" value="PROKAR_LIPOPROTEIN"/>
    <property type="match status" value="1"/>
</dbReference>
<gene>
    <name evidence="1" type="ORF">Pla175_03040</name>
</gene>
<dbReference type="KEGG" id="pnd:Pla175_03040"/>
<dbReference type="Proteomes" id="UP000317429">
    <property type="component" value="Chromosome"/>
</dbReference>